<feature type="compositionally biased region" description="Acidic residues" evidence="1">
    <location>
        <begin position="40"/>
        <end position="52"/>
    </location>
</feature>
<evidence type="ECO:0000313" key="3">
    <source>
        <dbReference type="Proteomes" id="UP000663856"/>
    </source>
</evidence>
<protein>
    <submittedName>
        <fullName evidence="2">Uncharacterized protein</fullName>
    </submittedName>
</protein>
<proteinExistence type="predicted"/>
<accession>A0A816RQ97</accession>
<sequence length="201" mass="23337">MDYSMNEPVKRAISSSEDESLEAECYSNQDVTFEKKYQVNEDDDSSSPDDDNAGDKKLSEHHRETFDFRNLDWGDVPTFIHSMDQGPMSLYDRQKARETKEQILNTKSRLAQENCILRPLYKNNGFHLCKNNEYQQKVSDFMTKTSIYSLINKLIDPYTHASKKCLAVVVDQVQTTLDNLLHSQRLTKQQHSRMSINRSSV</sequence>
<comment type="caution">
    <text evidence="2">The sequence shown here is derived from an EMBL/GenBank/DDBJ whole genome shotgun (WGS) entry which is preliminary data.</text>
</comment>
<reference evidence="2" key="1">
    <citation type="submission" date="2021-02" db="EMBL/GenBank/DDBJ databases">
        <authorList>
            <person name="Nowell W R."/>
        </authorList>
    </citation>
    <scope>NUCLEOTIDE SEQUENCE</scope>
</reference>
<organism evidence="2 3">
    <name type="scientific">Rotaria magnacalcarata</name>
    <dbReference type="NCBI Taxonomy" id="392030"/>
    <lineage>
        <taxon>Eukaryota</taxon>
        <taxon>Metazoa</taxon>
        <taxon>Spiralia</taxon>
        <taxon>Gnathifera</taxon>
        <taxon>Rotifera</taxon>
        <taxon>Eurotatoria</taxon>
        <taxon>Bdelloidea</taxon>
        <taxon>Philodinida</taxon>
        <taxon>Philodinidae</taxon>
        <taxon>Rotaria</taxon>
    </lineage>
</organism>
<evidence type="ECO:0000313" key="2">
    <source>
        <dbReference type="EMBL" id="CAF2076155.1"/>
    </source>
</evidence>
<dbReference type="AlphaFoldDB" id="A0A816RQ97"/>
<gene>
    <name evidence="2" type="ORF">WKI299_LOCUS15191</name>
</gene>
<evidence type="ECO:0000256" key="1">
    <source>
        <dbReference type="SAM" id="MobiDB-lite"/>
    </source>
</evidence>
<name>A0A816RQ97_9BILA</name>
<feature type="region of interest" description="Disordered" evidence="1">
    <location>
        <begin position="1"/>
        <end position="58"/>
    </location>
</feature>
<dbReference type="Proteomes" id="UP000663856">
    <property type="component" value="Unassembled WGS sequence"/>
</dbReference>
<dbReference type="EMBL" id="CAJNRF010005895">
    <property type="protein sequence ID" value="CAF2076155.1"/>
    <property type="molecule type" value="Genomic_DNA"/>
</dbReference>